<keyword evidence="4 7" id="KW-0456">Lyase</keyword>
<evidence type="ECO:0000259" key="5">
    <source>
        <dbReference type="Pfam" id="PF07940"/>
    </source>
</evidence>
<dbReference type="EMBL" id="JAQAGZ010000001">
    <property type="protein sequence ID" value="MCZ8510943.1"/>
    <property type="molecule type" value="Genomic_DNA"/>
</dbReference>
<evidence type="ECO:0000256" key="2">
    <source>
        <dbReference type="ARBA" id="ARBA00022729"/>
    </source>
</evidence>
<feature type="domain" description="Heparin-sulfate lyase N-terminal" evidence="6">
    <location>
        <begin position="22"/>
        <end position="361"/>
    </location>
</feature>
<keyword evidence="3" id="KW-0574">Periplasm</keyword>
<proteinExistence type="predicted"/>
<comment type="caution">
    <text evidence="7">The sequence shown here is derived from an EMBL/GenBank/DDBJ whole genome shotgun (WGS) entry which is preliminary data.</text>
</comment>
<keyword evidence="8" id="KW-1185">Reference proteome</keyword>
<dbReference type="InterPro" id="IPR031680">
    <property type="entry name" value="Hepar_II_III_N"/>
</dbReference>
<dbReference type="Gene3D" id="2.70.98.70">
    <property type="match status" value="1"/>
</dbReference>
<feature type="domain" description="Heparinase II/III-like C-terminal" evidence="5">
    <location>
        <begin position="374"/>
        <end position="571"/>
    </location>
</feature>
<evidence type="ECO:0000313" key="8">
    <source>
        <dbReference type="Proteomes" id="UP001527882"/>
    </source>
</evidence>
<dbReference type="InterPro" id="IPR008929">
    <property type="entry name" value="Chondroitin_lyas"/>
</dbReference>
<gene>
    <name evidence="7" type="ORF">O9H85_00520</name>
</gene>
<evidence type="ECO:0000256" key="3">
    <source>
        <dbReference type="ARBA" id="ARBA00022764"/>
    </source>
</evidence>
<reference evidence="7 8" key="1">
    <citation type="submission" date="2022-12" db="EMBL/GenBank/DDBJ databases">
        <title>Draft genome sequence of Paenibacillus sp. dW9.</title>
        <authorList>
            <person name="Choi E.-W."/>
            <person name="Kim D.-U."/>
        </authorList>
    </citation>
    <scope>NUCLEOTIDE SEQUENCE [LARGE SCALE GENOMIC DNA]</scope>
    <source>
        <strain evidence="8">dW9</strain>
    </source>
</reference>
<dbReference type="SUPFAM" id="SSF48230">
    <property type="entry name" value="Chondroitin AC/alginate lyase"/>
    <property type="match status" value="1"/>
</dbReference>
<dbReference type="Gene3D" id="1.50.10.100">
    <property type="entry name" value="Chondroitin AC/alginate lyase"/>
    <property type="match status" value="1"/>
</dbReference>
<dbReference type="RefSeq" id="WP_269879320.1">
    <property type="nucleotide sequence ID" value="NZ_JAQAGZ010000001.1"/>
</dbReference>
<dbReference type="Proteomes" id="UP001527882">
    <property type="component" value="Unassembled WGS sequence"/>
</dbReference>
<dbReference type="Pfam" id="PF07940">
    <property type="entry name" value="Hepar_II_III_C"/>
    <property type="match status" value="1"/>
</dbReference>
<evidence type="ECO:0000259" key="6">
    <source>
        <dbReference type="Pfam" id="PF16889"/>
    </source>
</evidence>
<evidence type="ECO:0000256" key="4">
    <source>
        <dbReference type="ARBA" id="ARBA00023239"/>
    </source>
</evidence>
<comment type="subcellular location">
    <subcellularLocation>
        <location evidence="1">Periplasm</location>
    </subcellularLocation>
</comment>
<evidence type="ECO:0000313" key="7">
    <source>
        <dbReference type="EMBL" id="MCZ8510943.1"/>
    </source>
</evidence>
<dbReference type="Pfam" id="PF16889">
    <property type="entry name" value="Hepar_II_III_N"/>
    <property type="match status" value="1"/>
</dbReference>
<sequence>MENRQAHLSGPIVSDYDFFTRSIDTNLPVLEDVKKAVESKDFGTARRLFAEHVRRSLRSDLYFQIPPHEMQNQFFLPGETLEEMGERILALKLVSCGTPHQFFGKVDWSANPTFNQYMEWTWQLNRHWEWEVLAKRYRETGAEKYAEGLVNLFTSWVRQAVVPENAPGNSTYGWRTIECGIRMGNAWPYALHACYRSPHFTDDVLIDWYKSLWEHAMRLRGHHREEGNWLIMEMNGLSHIGVLCPEFREAENWRNYAQEKLIGELNRQLYPDGFQIELSTNYHEVVLINYFQVIQLYQAYGYPIAPEIVNALENACSIHVKLMMPDGRLPDVNDGCWLKVSASTSMSEATRRYPHRQDFLWAYTEGQEGRPPVETSIPLPYSGYYVMRNGWDRQAVWAMFDAGPFGRGHQHEDKLNLLIHAYGKLLLTEGGNYAYDDSEMRRYVLSTRSHNTVRVDGSDQNRRMAYRWRAEDLHLQAGAKWHSSEAFDFVQGTYDEGYGALAQIRVTHSRSVLFLKNHPLVSPCFLVIDRLAPQDEQSHNYEFLWHLHSESAFVQGLNSFTLNREGPNLTLITNKMENLAAKIVKGQTESEWQGWKTAESFVQGEYAPAPVVVYNLTAAGPVRVVTLLFPTNTGEKCPVKEVEASGEVHDRQIRLNLLNGQSIVIDENEYIGTREHQSNDLLGIGL</sequence>
<organism evidence="7 8">
    <name type="scientific">Paenibacillus gyeongsangnamensis</name>
    <dbReference type="NCBI Taxonomy" id="3388067"/>
    <lineage>
        <taxon>Bacteria</taxon>
        <taxon>Bacillati</taxon>
        <taxon>Bacillota</taxon>
        <taxon>Bacilli</taxon>
        <taxon>Bacillales</taxon>
        <taxon>Paenibacillaceae</taxon>
        <taxon>Paenibacillus</taxon>
    </lineage>
</organism>
<dbReference type="PANTHER" id="PTHR39210:SF1">
    <property type="entry name" value="HEPARIN-SULFATE LYASE"/>
    <property type="match status" value="1"/>
</dbReference>
<protein>
    <submittedName>
        <fullName evidence="7">Alginate lyase family protein</fullName>
    </submittedName>
</protein>
<accession>A0ABT4Q2B1</accession>
<dbReference type="PANTHER" id="PTHR39210">
    <property type="entry name" value="HEPARIN-SULFATE LYASE"/>
    <property type="match status" value="1"/>
</dbReference>
<dbReference type="InterPro" id="IPR012480">
    <property type="entry name" value="Hepar_II_III_C"/>
</dbReference>
<keyword evidence="2" id="KW-0732">Signal</keyword>
<evidence type="ECO:0000256" key="1">
    <source>
        <dbReference type="ARBA" id="ARBA00004418"/>
    </source>
</evidence>
<name>A0ABT4Q2B1_9BACL</name>
<dbReference type="GO" id="GO:0016829">
    <property type="term" value="F:lyase activity"/>
    <property type="evidence" value="ECO:0007669"/>
    <property type="project" value="UniProtKB-KW"/>
</dbReference>